<accession>A0A951QQX3</accession>
<gene>
    <name evidence="1" type="ORF">KME60_24195</name>
</gene>
<reference evidence="1" key="1">
    <citation type="submission" date="2021-05" db="EMBL/GenBank/DDBJ databases">
        <authorList>
            <person name="Pietrasiak N."/>
            <person name="Ward R."/>
            <person name="Stajich J.E."/>
            <person name="Kurbessoian T."/>
        </authorList>
    </citation>
    <scope>NUCLEOTIDE SEQUENCE</scope>
    <source>
        <strain evidence="1">GSE-NOS-MK-12-04C</strain>
    </source>
</reference>
<dbReference type="EMBL" id="JAHHGZ010000030">
    <property type="protein sequence ID" value="MBW4670430.1"/>
    <property type="molecule type" value="Genomic_DNA"/>
</dbReference>
<protein>
    <submittedName>
        <fullName evidence="1">Uncharacterized protein</fullName>
    </submittedName>
</protein>
<organism evidence="1 2">
    <name type="scientific">Cyanomargarita calcarea GSE-NOS-MK-12-04C</name>
    <dbReference type="NCBI Taxonomy" id="2839659"/>
    <lineage>
        <taxon>Bacteria</taxon>
        <taxon>Bacillati</taxon>
        <taxon>Cyanobacteriota</taxon>
        <taxon>Cyanophyceae</taxon>
        <taxon>Nostocales</taxon>
        <taxon>Cyanomargaritaceae</taxon>
        <taxon>Cyanomargarita</taxon>
    </lineage>
</organism>
<name>A0A951QQX3_9CYAN</name>
<dbReference type="Proteomes" id="UP000729701">
    <property type="component" value="Unassembled WGS sequence"/>
</dbReference>
<evidence type="ECO:0000313" key="1">
    <source>
        <dbReference type="EMBL" id="MBW4670430.1"/>
    </source>
</evidence>
<evidence type="ECO:0000313" key="2">
    <source>
        <dbReference type="Proteomes" id="UP000729701"/>
    </source>
</evidence>
<reference evidence="1" key="2">
    <citation type="journal article" date="2022" name="Microbiol. Resour. Announc.">
        <title>Metagenome Sequencing to Explore Phylogenomics of Terrestrial Cyanobacteria.</title>
        <authorList>
            <person name="Ward R.D."/>
            <person name="Stajich J.E."/>
            <person name="Johansen J.R."/>
            <person name="Huntemann M."/>
            <person name="Clum A."/>
            <person name="Foster B."/>
            <person name="Foster B."/>
            <person name="Roux S."/>
            <person name="Palaniappan K."/>
            <person name="Varghese N."/>
            <person name="Mukherjee S."/>
            <person name="Reddy T.B.K."/>
            <person name="Daum C."/>
            <person name="Copeland A."/>
            <person name="Chen I.A."/>
            <person name="Ivanova N.N."/>
            <person name="Kyrpides N.C."/>
            <person name="Shapiro N."/>
            <person name="Eloe-Fadrosh E.A."/>
            <person name="Pietrasiak N."/>
        </authorList>
    </citation>
    <scope>NUCLEOTIDE SEQUENCE</scope>
    <source>
        <strain evidence="1">GSE-NOS-MK-12-04C</strain>
    </source>
</reference>
<comment type="caution">
    <text evidence="1">The sequence shown here is derived from an EMBL/GenBank/DDBJ whole genome shotgun (WGS) entry which is preliminary data.</text>
</comment>
<proteinExistence type="predicted"/>
<sequence length="165" mass="17292">MTHNDTNPPDPTQSDPVNDCAVEVPGNDRRTVVGDSIHQTTGDRIDEIDKSHAVKVEDNFTLNTQIGEITLTAEGSQVTIKGQTQVRLEDGSGGYVVMSGGALRFGNAAGQEWVMGGSSGSEWTWNAGGAAIAIVGASDVTINGKSIIVVGSKDSDNDTNNQRGY</sequence>
<dbReference type="AlphaFoldDB" id="A0A951QQX3"/>